<dbReference type="PANTHER" id="PTHR42784">
    <property type="entry name" value="PYRANOSE 2-OXIDASE"/>
    <property type="match status" value="1"/>
</dbReference>
<dbReference type="InterPro" id="IPR036188">
    <property type="entry name" value="FAD/NAD-bd_sf"/>
</dbReference>
<comment type="cofactor">
    <cofactor evidence="1">
        <name>FAD</name>
        <dbReference type="ChEBI" id="CHEBI:57692"/>
    </cofactor>
</comment>
<keyword evidence="4" id="KW-0274">FAD</keyword>
<accession>A0A6N4WHE9</accession>
<dbReference type="RefSeq" id="WP_163807167.1">
    <property type="nucleotide sequence ID" value="NZ_AP022620.1"/>
</dbReference>
<keyword evidence="3" id="KW-0285">Flavoprotein</keyword>
<evidence type="ECO:0000259" key="6">
    <source>
        <dbReference type="Pfam" id="PF00890"/>
    </source>
</evidence>
<dbReference type="SUPFAM" id="SSF51905">
    <property type="entry name" value="FAD/NAD(P)-binding domain"/>
    <property type="match status" value="1"/>
</dbReference>
<dbReference type="Gene3D" id="3.50.50.60">
    <property type="entry name" value="FAD/NAD(P)-binding domain"/>
    <property type="match status" value="2"/>
</dbReference>
<dbReference type="Pfam" id="PF05199">
    <property type="entry name" value="GMC_oxred_C"/>
    <property type="match status" value="1"/>
</dbReference>
<feature type="domain" description="Glucose-methanol-choline oxidoreductase C-terminal" evidence="7">
    <location>
        <begin position="394"/>
        <end position="519"/>
    </location>
</feature>
<reference evidence="8 9" key="1">
    <citation type="journal article" date="2019" name="Emerg. Microbes Infect.">
        <title>Comprehensive subspecies identification of 175 nontuberculous mycobacteria species based on 7547 genomic profiles.</title>
        <authorList>
            <person name="Matsumoto Y."/>
            <person name="Kinjo T."/>
            <person name="Motooka D."/>
            <person name="Nabeya D."/>
            <person name="Jung N."/>
            <person name="Uechi K."/>
            <person name="Horii T."/>
            <person name="Iida T."/>
            <person name="Fujita J."/>
            <person name="Nakamura S."/>
        </authorList>
    </citation>
    <scope>NUCLEOTIDE SEQUENCE [LARGE SCALE GENOMIC DNA]</scope>
    <source>
        <strain evidence="8 9">JCM 30275</strain>
    </source>
</reference>
<proteinExistence type="inferred from homology"/>
<dbReference type="GO" id="GO:0016614">
    <property type="term" value="F:oxidoreductase activity, acting on CH-OH group of donors"/>
    <property type="evidence" value="ECO:0007669"/>
    <property type="project" value="InterPro"/>
</dbReference>
<dbReference type="InterPro" id="IPR051473">
    <property type="entry name" value="P2Ox-like"/>
</dbReference>
<gene>
    <name evidence="8" type="ORF">MANY_51800</name>
</gene>
<feature type="domain" description="FAD-dependent oxidoreductase 2 FAD-binding" evidence="6">
    <location>
        <begin position="20"/>
        <end position="53"/>
    </location>
</feature>
<evidence type="ECO:0000259" key="7">
    <source>
        <dbReference type="Pfam" id="PF05199"/>
    </source>
</evidence>
<evidence type="ECO:0000256" key="4">
    <source>
        <dbReference type="ARBA" id="ARBA00022827"/>
    </source>
</evidence>
<protein>
    <submittedName>
        <fullName evidence="8">Uncharacterized protein</fullName>
    </submittedName>
</protein>
<dbReference type="InterPro" id="IPR007867">
    <property type="entry name" value="GMC_OxRtase_C"/>
</dbReference>
<dbReference type="InterPro" id="IPR003953">
    <property type="entry name" value="FAD-dep_OxRdtase_2_FAD-bd"/>
</dbReference>
<comment type="similarity">
    <text evidence="2">Belongs to the GMC oxidoreductase family.</text>
</comment>
<dbReference type="Proteomes" id="UP000467249">
    <property type="component" value="Chromosome"/>
</dbReference>
<dbReference type="EMBL" id="AP022620">
    <property type="protein sequence ID" value="BBZ79843.1"/>
    <property type="molecule type" value="Genomic_DNA"/>
</dbReference>
<evidence type="ECO:0000256" key="5">
    <source>
        <dbReference type="ARBA" id="ARBA00023002"/>
    </source>
</evidence>
<dbReference type="AlphaFoldDB" id="A0A6N4WHE9"/>
<dbReference type="Pfam" id="PF00890">
    <property type="entry name" value="FAD_binding_2"/>
    <property type="match status" value="1"/>
</dbReference>
<keyword evidence="5" id="KW-0560">Oxidoreductase</keyword>
<keyword evidence="9" id="KW-1185">Reference proteome</keyword>
<evidence type="ECO:0000313" key="9">
    <source>
        <dbReference type="Proteomes" id="UP000467249"/>
    </source>
</evidence>
<evidence type="ECO:0000256" key="3">
    <source>
        <dbReference type="ARBA" id="ARBA00022630"/>
    </source>
</evidence>
<evidence type="ECO:0000313" key="8">
    <source>
        <dbReference type="EMBL" id="BBZ79843.1"/>
    </source>
</evidence>
<name>A0A6N4WHE9_9MYCO</name>
<dbReference type="KEGG" id="many:MANY_51800"/>
<evidence type="ECO:0000256" key="1">
    <source>
        <dbReference type="ARBA" id="ARBA00001974"/>
    </source>
</evidence>
<sequence length="543" mass="59201">MTIRTLADAATPDTAVSATVCVVGAGVAGLIAAVRLASDPLVRVVVIESGTEGNPDPATEALDAIENPSGNYLGNLRARRLGGTSSLWDGKLLPISRTDTTDRPWVDQQPWPFDVAELDRYTAEIEALMGVDSASYEEDVAPLLDPAGFLPRNDPDFVQRWPKRPAPADLNTAHIVRDKILSWPNIDVWLGATVSTFRFDSVTDRLESVVAINHNGQSLSVSADEFLITAGALESTRLMLVADQHSGGAISRTGDALGRYFNDHFGLNVATVRPRDHRRANDAFADRWTLGGSRHLHFELRPDVQERGRIASAYADFGVTLPETSALGRIRSAVDAAKQRRVGATAAGLSRSLPGIPDLVRTAWWRYGRKKKYWPTDAVVEVKVWIEQLPEWGNRLVLSDATDSLGQPKLRCELTKTDVNEDTLRFTVERLRAFWDRHLTDTATLDWIPEVGDPKARLVDLAVELAHPAGATRMGTDPSTSVVDTSLRVHSMPNVSIASSSVFPSSGSANPTLTIIGLAMRATDAITERLQSRRAVEQAKLGE</sequence>
<evidence type="ECO:0000256" key="2">
    <source>
        <dbReference type="ARBA" id="ARBA00010790"/>
    </source>
</evidence>
<organism evidence="8 9">
    <name type="scientific">Mycolicibacterium anyangense</name>
    <dbReference type="NCBI Taxonomy" id="1431246"/>
    <lineage>
        <taxon>Bacteria</taxon>
        <taxon>Bacillati</taxon>
        <taxon>Actinomycetota</taxon>
        <taxon>Actinomycetes</taxon>
        <taxon>Mycobacteriales</taxon>
        <taxon>Mycobacteriaceae</taxon>
        <taxon>Mycolicibacterium</taxon>
    </lineage>
</organism>
<dbReference type="PANTHER" id="PTHR42784:SF1">
    <property type="entry name" value="PYRANOSE 2-OXIDASE"/>
    <property type="match status" value="1"/>
</dbReference>